<comment type="caution">
    <text evidence="2">The sequence shown here is derived from an EMBL/GenBank/DDBJ whole genome shotgun (WGS) entry which is preliminary data.</text>
</comment>
<gene>
    <name evidence="2" type="ORF">TNCT_601321</name>
</gene>
<organism evidence="2 3">
    <name type="scientific">Trichonephila clavata</name>
    <name type="common">Joro spider</name>
    <name type="synonym">Nephila clavata</name>
    <dbReference type="NCBI Taxonomy" id="2740835"/>
    <lineage>
        <taxon>Eukaryota</taxon>
        <taxon>Metazoa</taxon>
        <taxon>Ecdysozoa</taxon>
        <taxon>Arthropoda</taxon>
        <taxon>Chelicerata</taxon>
        <taxon>Arachnida</taxon>
        <taxon>Araneae</taxon>
        <taxon>Araneomorphae</taxon>
        <taxon>Entelegynae</taxon>
        <taxon>Araneoidea</taxon>
        <taxon>Nephilidae</taxon>
        <taxon>Trichonephila</taxon>
    </lineage>
</organism>
<proteinExistence type="predicted"/>
<name>A0A8X6F4R7_TRICU</name>
<reference evidence="2" key="1">
    <citation type="submission" date="2020-07" db="EMBL/GenBank/DDBJ databases">
        <title>Multicomponent nature underlies the extraordinary mechanical properties of spider dragline silk.</title>
        <authorList>
            <person name="Kono N."/>
            <person name="Nakamura H."/>
            <person name="Mori M."/>
            <person name="Yoshida Y."/>
            <person name="Ohtoshi R."/>
            <person name="Malay A.D."/>
            <person name="Moran D.A.P."/>
            <person name="Tomita M."/>
            <person name="Numata K."/>
            <person name="Arakawa K."/>
        </authorList>
    </citation>
    <scope>NUCLEOTIDE SEQUENCE</scope>
</reference>
<feature type="compositionally biased region" description="Polar residues" evidence="1">
    <location>
        <begin position="1"/>
        <end position="10"/>
    </location>
</feature>
<keyword evidence="3" id="KW-1185">Reference proteome</keyword>
<dbReference type="Proteomes" id="UP000887116">
    <property type="component" value="Unassembled WGS sequence"/>
</dbReference>
<evidence type="ECO:0000256" key="1">
    <source>
        <dbReference type="SAM" id="MobiDB-lite"/>
    </source>
</evidence>
<accession>A0A8X6F4R7</accession>
<evidence type="ECO:0000313" key="2">
    <source>
        <dbReference type="EMBL" id="GFQ70988.1"/>
    </source>
</evidence>
<feature type="region of interest" description="Disordered" evidence="1">
    <location>
        <begin position="1"/>
        <end position="29"/>
    </location>
</feature>
<dbReference type="EMBL" id="BMAO01020956">
    <property type="protein sequence ID" value="GFQ70988.1"/>
    <property type="molecule type" value="Genomic_DNA"/>
</dbReference>
<dbReference type="AlphaFoldDB" id="A0A8X6F4R7"/>
<evidence type="ECO:0000313" key="3">
    <source>
        <dbReference type="Proteomes" id="UP000887116"/>
    </source>
</evidence>
<protein>
    <submittedName>
        <fullName evidence="2">Uncharacterized protein</fullName>
    </submittedName>
</protein>
<sequence>MNLDTSNSEGESMDIRKEQRSPSLSPLPPPLKELEIFTRSTHHSVDWANLIAHLDNPFTSIDNFNFTNGNEKSQYANKIVSLITEAIEYQKNSDVQKMPNTTLSTEEWSVIMGYPSILTYPSRLPQGQEK</sequence>